<name>A0A7L5AH19_9MICO</name>
<sequence>MSPRAFFSHSTAARLFELPLPLRLGNEGLLHISVFEPVRAASIAGVRSHQLRPTEVVVGEVIAPGTRHGSLRNWTGISISSPALTWCLLAEQVGVPDLVAAADFLVSGTHPFCSITELEEAVAARAGQRHVRALQRAIGLVRVGPRSRRESHARLLFGAAGLPEPELNTKIFTEDGRFLAMSDLVWRAFRVAGEYEGEYHQERGQFRKDILRRERVEDNNWRLFRFTGDDLRLRPRETILRVSNRLGLRVSAARMRAALALAAEIAL</sequence>
<dbReference type="EMBL" id="CP017146">
    <property type="protein sequence ID" value="QHO69306.1"/>
    <property type="molecule type" value="Genomic_DNA"/>
</dbReference>
<organism evidence="1 2">
    <name type="scientific">Marisediminicola antarctica</name>
    <dbReference type="NCBI Taxonomy" id="674079"/>
    <lineage>
        <taxon>Bacteria</taxon>
        <taxon>Bacillati</taxon>
        <taxon>Actinomycetota</taxon>
        <taxon>Actinomycetes</taxon>
        <taxon>Micrococcales</taxon>
        <taxon>Microbacteriaceae</taxon>
        <taxon>Marisediminicola</taxon>
    </lineage>
</organism>
<evidence type="ECO:0000313" key="1">
    <source>
        <dbReference type="EMBL" id="QHO69306.1"/>
    </source>
</evidence>
<accession>A0A7L5AH19</accession>
<gene>
    <name evidence="1" type="ORF">BHD05_06235</name>
</gene>
<dbReference type="AlphaFoldDB" id="A0A7L5AH19"/>
<evidence type="ECO:0008006" key="3">
    <source>
        <dbReference type="Google" id="ProtNLM"/>
    </source>
</evidence>
<dbReference type="KEGG" id="mant:BHD05_06235"/>
<proteinExistence type="predicted"/>
<protein>
    <recommendedName>
        <fullName evidence="3">DUF559 domain-containing protein</fullName>
    </recommendedName>
</protein>
<keyword evidence="2" id="KW-1185">Reference proteome</keyword>
<reference evidence="1 2" key="1">
    <citation type="submission" date="2016-09" db="EMBL/GenBank/DDBJ databases">
        <title>Complete genome sequence of microbes from the polar regions.</title>
        <authorList>
            <person name="Liao L."/>
            <person name="Chen B."/>
        </authorList>
    </citation>
    <scope>NUCLEOTIDE SEQUENCE [LARGE SCALE GENOMIC DNA]</scope>
    <source>
        <strain evidence="1 2">ZS314</strain>
    </source>
</reference>
<dbReference type="Proteomes" id="UP000464507">
    <property type="component" value="Chromosome"/>
</dbReference>
<evidence type="ECO:0000313" key="2">
    <source>
        <dbReference type="Proteomes" id="UP000464507"/>
    </source>
</evidence>